<organism evidence="1 2">
    <name type="scientific">Pluteus cervinus</name>
    <dbReference type="NCBI Taxonomy" id="181527"/>
    <lineage>
        <taxon>Eukaryota</taxon>
        <taxon>Fungi</taxon>
        <taxon>Dikarya</taxon>
        <taxon>Basidiomycota</taxon>
        <taxon>Agaricomycotina</taxon>
        <taxon>Agaricomycetes</taxon>
        <taxon>Agaricomycetidae</taxon>
        <taxon>Agaricales</taxon>
        <taxon>Pluteineae</taxon>
        <taxon>Pluteaceae</taxon>
        <taxon>Pluteus</taxon>
    </lineage>
</organism>
<evidence type="ECO:0000313" key="1">
    <source>
        <dbReference type="EMBL" id="TFK69125.1"/>
    </source>
</evidence>
<accession>A0ACD3AUA1</accession>
<protein>
    <submittedName>
        <fullName evidence="1">Uncharacterized protein</fullName>
    </submittedName>
</protein>
<keyword evidence="2" id="KW-1185">Reference proteome</keyword>
<proteinExistence type="predicted"/>
<reference evidence="1 2" key="1">
    <citation type="journal article" date="2019" name="Nat. Ecol. Evol.">
        <title>Megaphylogeny resolves global patterns of mushroom evolution.</title>
        <authorList>
            <person name="Varga T."/>
            <person name="Krizsan K."/>
            <person name="Foldi C."/>
            <person name="Dima B."/>
            <person name="Sanchez-Garcia M."/>
            <person name="Sanchez-Ramirez S."/>
            <person name="Szollosi G.J."/>
            <person name="Szarkandi J.G."/>
            <person name="Papp V."/>
            <person name="Albert L."/>
            <person name="Andreopoulos W."/>
            <person name="Angelini C."/>
            <person name="Antonin V."/>
            <person name="Barry K.W."/>
            <person name="Bougher N.L."/>
            <person name="Buchanan P."/>
            <person name="Buyck B."/>
            <person name="Bense V."/>
            <person name="Catcheside P."/>
            <person name="Chovatia M."/>
            <person name="Cooper J."/>
            <person name="Damon W."/>
            <person name="Desjardin D."/>
            <person name="Finy P."/>
            <person name="Geml J."/>
            <person name="Haridas S."/>
            <person name="Hughes K."/>
            <person name="Justo A."/>
            <person name="Karasinski D."/>
            <person name="Kautmanova I."/>
            <person name="Kiss B."/>
            <person name="Kocsube S."/>
            <person name="Kotiranta H."/>
            <person name="LaButti K.M."/>
            <person name="Lechner B.E."/>
            <person name="Liimatainen K."/>
            <person name="Lipzen A."/>
            <person name="Lukacs Z."/>
            <person name="Mihaltcheva S."/>
            <person name="Morgado L.N."/>
            <person name="Niskanen T."/>
            <person name="Noordeloos M.E."/>
            <person name="Ohm R.A."/>
            <person name="Ortiz-Santana B."/>
            <person name="Ovrebo C."/>
            <person name="Racz N."/>
            <person name="Riley R."/>
            <person name="Savchenko A."/>
            <person name="Shiryaev A."/>
            <person name="Soop K."/>
            <person name="Spirin V."/>
            <person name="Szebenyi C."/>
            <person name="Tomsovsky M."/>
            <person name="Tulloss R.E."/>
            <person name="Uehling J."/>
            <person name="Grigoriev I.V."/>
            <person name="Vagvolgyi C."/>
            <person name="Papp T."/>
            <person name="Martin F.M."/>
            <person name="Miettinen O."/>
            <person name="Hibbett D.S."/>
            <person name="Nagy L.G."/>
        </authorList>
    </citation>
    <scope>NUCLEOTIDE SEQUENCE [LARGE SCALE GENOMIC DNA]</scope>
    <source>
        <strain evidence="1 2">NL-1719</strain>
    </source>
</reference>
<dbReference type="Proteomes" id="UP000308600">
    <property type="component" value="Unassembled WGS sequence"/>
</dbReference>
<sequence length="104" mass="12036">MRQRFPFPVVDNEKTRHLSQSRFLGLLKKIQRCDPEGQIQDSWGFVTYILLIPPILLWSLITKPFVAHNTAKAWKRVIMNASMQKPLSRLTPAHMQWASGDCFG</sequence>
<evidence type="ECO:0000313" key="2">
    <source>
        <dbReference type="Proteomes" id="UP000308600"/>
    </source>
</evidence>
<name>A0ACD3AUA1_9AGAR</name>
<gene>
    <name evidence="1" type="ORF">BDN72DRAFT_625201</name>
</gene>
<dbReference type="EMBL" id="ML208336">
    <property type="protein sequence ID" value="TFK69125.1"/>
    <property type="molecule type" value="Genomic_DNA"/>
</dbReference>